<proteinExistence type="predicted"/>
<evidence type="ECO:0000313" key="3">
    <source>
        <dbReference type="EMBL" id="WXB20361.1"/>
    </source>
</evidence>
<keyword evidence="3" id="KW-0255">Endonuclease</keyword>
<dbReference type="InterPro" id="IPR011335">
    <property type="entry name" value="Restrct_endonuc-II-like"/>
</dbReference>
<evidence type="ECO:0000259" key="2">
    <source>
        <dbReference type="Pfam" id="PF05685"/>
    </source>
</evidence>
<dbReference type="Gene3D" id="3.90.1570.10">
    <property type="entry name" value="tt1808, chain A"/>
    <property type="match status" value="1"/>
</dbReference>
<dbReference type="GO" id="GO:0004519">
    <property type="term" value="F:endonuclease activity"/>
    <property type="evidence" value="ECO:0007669"/>
    <property type="project" value="UniProtKB-KW"/>
</dbReference>
<reference evidence="3 4" key="1">
    <citation type="submission" date="2021-12" db="EMBL/GenBank/DDBJ databases">
        <title>Discovery of the Pendulisporaceae a myxobacterial family with distinct sporulation behavior and unique specialized metabolism.</title>
        <authorList>
            <person name="Garcia R."/>
            <person name="Popoff A."/>
            <person name="Bader C.D."/>
            <person name="Loehr J."/>
            <person name="Walesch S."/>
            <person name="Walt C."/>
            <person name="Boldt J."/>
            <person name="Bunk B."/>
            <person name="Haeckl F.J.F.P.J."/>
            <person name="Gunesch A.P."/>
            <person name="Birkelbach J."/>
            <person name="Nuebel U."/>
            <person name="Pietschmann T."/>
            <person name="Bach T."/>
            <person name="Mueller R."/>
        </authorList>
    </citation>
    <scope>NUCLEOTIDE SEQUENCE [LARGE SCALE GENOMIC DNA]</scope>
    <source>
        <strain evidence="3 4">MSr11954</strain>
    </source>
</reference>
<dbReference type="RefSeq" id="WP_394829951.1">
    <property type="nucleotide sequence ID" value="NZ_CP089984.1"/>
</dbReference>
<dbReference type="Pfam" id="PF05685">
    <property type="entry name" value="Uma2"/>
    <property type="match status" value="1"/>
</dbReference>
<accession>A0ABZ2MCY9</accession>
<name>A0ABZ2MCY9_9BACT</name>
<feature type="region of interest" description="Disordered" evidence="1">
    <location>
        <begin position="1"/>
        <end position="28"/>
    </location>
</feature>
<evidence type="ECO:0000256" key="1">
    <source>
        <dbReference type="SAM" id="MobiDB-lite"/>
    </source>
</evidence>
<protein>
    <submittedName>
        <fullName evidence="3">Uma2 family endonuclease</fullName>
    </submittedName>
</protein>
<feature type="domain" description="Putative restriction endonuclease" evidence="2">
    <location>
        <begin position="1"/>
        <end position="95"/>
    </location>
</feature>
<sequence>MTRPRPRHQDTSFSIGSDLRSPFDRGRDGPGGWRILIEPGIELPNTPEVAPNIAGWRRERLPSLPEDSAIQVVPDWVCEILSPTTRRHDLLIKKPRASASLTTGWSISTRAR</sequence>
<keyword evidence="3" id="KW-0540">Nuclease</keyword>
<dbReference type="SUPFAM" id="SSF52980">
    <property type="entry name" value="Restriction endonuclease-like"/>
    <property type="match status" value="1"/>
</dbReference>
<keyword evidence="4" id="KW-1185">Reference proteome</keyword>
<gene>
    <name evidence="3" type="ORF">LZC94_08595</name>
</gene>
<organism evidence="3 4">
    <name type="scientific">Pendulispora albinea</name>
    <dbReference type="NCBI Taxonomy" id="2741071"/>
    <lineage>
        <taxon>Bacteria</taxon>
        <taxon>Pseudomonadati</taxon>
        <taxon>Myxococcota</taxon>
        <taxon>Myxococcia</taxon>
        <taxon>Myxococcales</taxon>
        <taxon>Sorangiineae</taxon>
        <taxon>Pendulisporaceae</taxon>
        <taxon>Pendulispora</taxon>
    </lineage>
</organism>
<evidence type="ECO:0000313" key="4">
    <source>
        <dbReference type="Proteomes" id="UP001370348"/>
    </source>
</evidence>
<dbReference type="CDD" id="cd06260">
    <property type="entry name" value="DUF820-like"/>
    <property type="match status" value="1"/>
</dbReference>
<dbReference type="InterPro" id="IPR008538">
    <property type="entry name" value="Uma2"/>
</dbReference>
<dbReference type="EMBL" id="CP089984">
    <property type="protein sequence ID" value="WXB20361.1"/>
    <property type="molecule type" value="Genomic_DNA"/>
</dbReference>
<dbReference type="InterPro" id="IPR012296">
    <property type="entry name" value="Nuclease_put_TT1808"/>
</dbReference>
<keyword evidence="3" id="KW-0378">Hydrolase</keyword>
<dbReference type="Proteomes" id="UP001370348">
    <property type="component" value="Chromosome"/>
</dbReference>